<dbReference type="GO" id="GO:0001508">
    <property type="term" value="P:action potential"/>
    <property type="evidence" value="ECO:0007669"/>
    <property type="project" value="TreeGrafter"/>
</dbReference>
<protein>
    <recommendedName>
        <fullName evidence="14">Ion transport domain-containing protein</fullName>
    </recommendedName>
</protein>
<feature type="transmembrane region" description="Helical" evidence="13">
    <location>
        <begin position="231"/>
        <end position="252"/>
    </location>
</feature>
<keyword evidence="9" id="KW-0406">Ion transport</keyword>
<accession>A0AAD7V2T2</accession>
<dbReference type="GO" id="GO:0005249">
    <property type="term" value="F:voltage-gated potassium channel activity"/>
    <property type="evidence" value="ECO:0007669"/>
    <property type="project" value="InterPro"/>
</dbReference>
<dbReference type="InterPro" id="IPR028325">
    <property type="entry name" value="VG_K_chnl"/>
</dbReference>
<feature type="compositionally biased region" description="Basic residues" evidence="12">
    <location>
        <begin position="521"/>
        <end position="530"/>
    </location>
</feature>
<evidence type="ECO:0000256" key="1">
    <source>
        <dbReference type="ARBA" id="ARBA00004141"/>
    </source>
</evidence>
<dbReference type="InterPro" id="IPR005821">
    <property type="entry name" value="Ion_trans_dom"/>
</dbReference>
<feature type="compositionally biased region" description="Basic and acidic residues" evidence="12">
    <location>
        <begin position="1"/>
        <end position="31"/>
    </location>
</feature>
<evidence type="ECO:0000256" key="11">
    <source>
        <dbReference type="ARBA" id="ARBA00023303"/>
    </source>
</evidence>
<evidence type="ECO:0000256" key="6">
    <source>
        <dbReference type="ARBA" id="ARBA00022882"/>
    </source>
</evidence>
<dbReference type="EMBL" id="JARTCD010000029">
    <property type="protein sequence ID" value="KAJ8657790.1"/>
    <property type="molecule type" value="Genomic_DNA"/>
</dbReference>
<evidence type="ECO:0000256" key="5">
    <source>
        <dbReference type="ARBA" id="ARBA00022826"/>
    </source>
</evidence>
<proteinExistence type="predicted"/>
<evidence type="ECO:0000313" key="16">
    <source>
        <dbReference type="Proteomes" id="UP001234581"/>
    </source>
</evidence>
<keyword evidence="8 13" id="KW-1133">Transmembrane helix</keyword>
<dbReference type="GeneID" id="83214016"/>
<evidence type="ECO:0000256" key="2">
    <source>
        <dbReference type="ARBA" id="ARBA00022448"/>
    </source>
</evidence>
<dbReference type="PRINTS" id="PR00169">
    <property type="entry name" value="KCHANNEL"/>
</dbReference>
<evidence type="ECO:0000256" key="7">
    <source>
        <dbReference type="ARBA" id="ARBA00022958"/>
    </source>
</evidence>
<comment type="subcellular location">
    <subcellularLocation>
        <location evidence="1">Membrane</location>
        <topology evidence="1">Multi-pass membrane protein</topology>
    </subcellularLocation>
</comment>
<dbReference type="Pfam" id="PF00520">
    <property type="entry name" value="Ion_trans"/>
    <property type="match status" value="1"/>
</dbReference>
<keyword evidence="4 13" id="KW-0812">Transmembrane</keyword>
<dbReference type="SUPFAM" id="SSF81324">
    <property type="entry name" value="Voltage-gated potassium channels"/>
    <property type="match status" value="1"/>
</dbReference>
<dbReference type="AlphaFoldDB" id="A0AAD7V2T2"/>
<keyword evidence="6" id="KW-0851">Voltage-gated channel</keyword>
<feature type="region of interest" description="Disordered" evidence="12">
    <location>
        <begin position="1"/>
        <end position="134"/>
    </location>
</feature>
<dbReference type="Gene3D" id="1.10.287.70">
    <property type="match status" value="1"/>
</dbReference>
<dbReference type="PANTHER" id="PTHR11537:SF254">
    <property type="entry name" value="POTASSIUM VOLTAGE-GATED CHANNEL PROTEIN SHAB"/>
    <property type="match status" value="1"/>
</dbReference>
<dbReference type="GO" id="GO:0008076">
    <property type="term" value="C:voltage-gated potassium channel complex"/>
    <property type="evidence" value="ECO:0007669"/>
    <property type="project" value="InterPro"/>
</dbReference>
<feature type="transmembrane region" description="Helical" evidence="13">
    <location>
        <begin position="305"/>
        <end position="326"/>
    </location>
</feature>
<keyword evidence="5" id="KW-0631">Potassium channel</keyword>
<dbReference type="FunFam" id="1.10.287.70:FF:000097">
    <property type="entry name" value="Potassium voltage-gated channel subfamily G member 3"/>
    <property type="match status" value="1"/>
</dbReference>
<feature type="region of interest" description="Disordered" evidence="12">
    <location>
        <begin position="513"/>
        <end position="555"/>
    </location>
</feature>
<evidence type="ECO:0000256" key="13">
    <source>
        <dbReference type="SAM" id="Phobius"/>
    </source>
</evidence>
<feature type="compositionally biased region" description="Acidic residues" evidence="12">
    <location>
        <begin position="125"/>
        <end position="134"/>
    </location>
</feature>
<name>A0AAD7V2T2_9FUNG</name>
<evidence type="ECO:0000259" key="14">
    <source>
        <dbReference type="Pfam" id="PF00520"/>
    </source>
</evidence>
<evidence type="ECO:0000256" key="4">
    <source>
        <dbReference type="ARBA" id="ARBA00022692"/>
    </source>
</evidence>
<feature type="compositionally biased region" description="Low complexity" evidence="12">
    <location>
        <begin position="96"/>
        <end position="105"/>
    </location>
</feature>
<feature type="compositionally biased region" description="Low complexity" evidence="12">
    <location>
        <begin position="34"/>
        <end position="47"/>
    </location>
</feature>
<feature type="transmembrane region" description="Helical" evidence="13">
    <location>
        <begin position="280"/>
        <end position="298"/>
    </location>
</feature>
<feature type="domain" description="Ion transport" evidence="14">
    <location>
        <begin position="168"/>
        <end position="403"/>
    </location>
</feature>
<dbReference type="Gene3D" id="1.20.120.350">
    <property type="entry name" value="Voltage-gated potassium channels. Chain C"/>
    <property type="match status" value="1"/>
</dbReference>
<feature type="transmembrane region" description="Helical" evidence="13">
    <location>
        <begin position="346"/>
        <end position="367"/>
    </location>
</feature>
<sequence length="555" mass="61960">MRLFRKQGDFAKLHDEEELLHPGDIELESAHRGSSQSSDEGSTTSTSNENVRNGGTRGGGGGRRRRKKKGKQHQQQHRIGQHPAGFMSISALARETPGTPGTSTPDSNHGSRPMPPGTSGIGSDEHEDAVEEDAHEANTGLDVAEFKSDLKCKLYLLMEQPSSSNAAFWTNVIVSMLIVLSAVMTTIETIPTFRSAESNKVWFHLETAMVALFTLEYLLRVFAHSDSLRMLGRFFLSPLSIIDFIAIIPFYIELLAQRDTTYEFRFTILRLFRLLRLFKTYKYSNAIIMTIEVMVIALRRSSDALSALFFFLLTCVILLATLLYFAERGIWDESLQTFVDPDGNPSSFDSIPAAFWFVLVTITTTGYGDMVPATFIGKLVTFPAMLFGVLLIALPSIIIGRNFTIVWEAMRRRQYYSQLTAEQDDTADGPEVHDQTPMLFPTSTPPQPNGPSPGTAQAPPHNYDILGGGDDAIMDQLQALMTITRQNQEAIQHILSILEKQGRPIPPEYQHEEMDMAQRRGSLHFRKRSSQQHGEASEDKGKSTAIPHEDEEDNA</sequence>
<reference evidence="15 16" key="1">
    <citation type="submission" date="2023-03" db="EMBL/GenBank/DDBJ databases">
        <title>Genome sequence of Lichtheimia ornata CBS 291.66.</title>
        <authorList>
            <person name="Mohabir J.T."/>
            <person name="Shea T.P."/>
            <person name="Kurbessoian T."/>
            <person name="Berby B."/>
            <person name="Fontaine J."/>
            <person name="Livny J."/>
            <person name="Gnirke A."/>
            <person name="Stajich J.E."/>
            <person name="Cuomo C.A."/>
        </authorList>
    </citation>
    <scope>NUCLEOTIDE SEQUENCE [LARGE SCALE GENOMIC DNA]</scope>
    <source>
        <strain evidence="15">CBS 291.66</strain>
    </source>
</reference>
<keyword evidence="7" id="KW-0630">Potassium</keyword>
<keyword evidence="11" id="KW-0407">Ion channel</keyword>
<keyword evidence="16" id="KW-1185">Reference proteome</keyword>
<feature type="region of interest" description="Disordered" evidence="12">
    <location>
        <begin position="422"/>
        <end position="469"/>
    </location>
</feature>
<dbReference type="InterPro" id="IPR027359">
    <property type="entry name" value="Volt_channel_dom_sf"/>
</dbReference>
<feature type="transmembrane region" description="Helical" evidence="13">
    <location>
        <begin position="201"/>
        <end position="219"/>
    </location>
</feature>
<keyword evidence="3" id="KW-0633">Potassium transport</keyword>
<keyword evidence="2" id="KW-0813">Transport</keyword>
<feature type="transmembrane region" description="Helical" evidence="13">
    <location>
        <begin position="166"/>
        <end position="189"/>
    </location>
</feature>
<evidence type="ECO:0000256" key="10">
    <source>
        <dbReference type="ARBA" id="ARBA00023136"/>
    </source>
</evidence>
<comment type="caution">
    <text evidence="15">The sequence shown here is derived from an EMBL/GenBank/DDBJ whole genome shotgun (WGS) entry which is preliminary data.</text>
</comment>
<feature type="compositionally biased region" description="Basic residues" evidence="12">
    <location>
        <begin position="62"/>
        <end position="80"/>
    </location>
</feature>
<evidence type="ECO:0000313" key="15">
    <source>
        <dbReference type="EMBL" id="KAJ8657790.1"/>
    </source>
</evidence>
<gene>
    <name evidence="15" type="ORF">O0I10_006605</name>
</gene>
<keyword evidence="10 13" id="KW-0472">Membrane</keyword>
<organism evidence="15 16">
    <name type="scientific">Lichtheimia ornata</name>
    <dbReference type="NCBI Taxonomy" id="688661"/>
    <lineage>
        <taxon>Eukaryota</taxon>
        <taxon>Fungi</taxon>
        <taxon>Fungi incertae sedis</taxon>
        <taxon>Mucoromycota</taxon>
        <taxon>Mucoromycotina</taxon>
        <taxon>Mucoromycetes</taxon>
        <taxon>Mucorales</taxon>
        <taxon>Lichtheimiaceae</taxon>
        <taxon>Lichtheimia</taxon>
    </lineage>
</organism>
<feature type="transmembrane region" description="Helical" evidence="13">
    <location>
        <begin position="379"/>
        <end position="400"/>
    </location>
</feature>
<evidence type="ECO:0000256" key="9">
    <source>
        <dbReference type="ARBA" id="ARBA00023065"/>
    </source>
</evidence>
<dbReference type="PANTHER" id="PTHR11537">
    <property type="entry name" value="VOLTAGE-GATED POTASSIUM CHANNEL"/>
    <property type="match status" value="1"/>
</dbReference>
<evidence type="ECO:0000256" key="12">
    <source>
        <dbReference type="SAM" id="MobiDB-lite"/>
    </source>
</evidence>
<dbReference type="RefSeq" id="XP_058342703.1">
    <property type="nucleotide sequence ID" value="XM_058486632.1"/>
</dbReference>
<evidence type="ECO:0000256" key="8">
    <source>
        <dbReference type="ARBA" id="ARBA00022989"/>
    </source>
</evidence>
<evidence type="ECO:0000256" key="3">
    <source>
        <dbReference type="ARBA" id="ARBA00022538"/>
    </source>
</evidence>
<dbReference type="Proteomes" id="UP001234581">
    <property type="component" value="Unassembled WGS sequence"/>
</dbReference>